<dbReference type="InterPro" id="IPR035924">
    <property type="entry name" value="FlaG-like_sf"/>
</dbReference>
<dbReference type="PANTHER" id="PTHR37166">
    <property type="entry name" value="PROTEIN FLAG"/>
    <property type="match status" value="1"/>
</dbReference>
<dbReference type="Gene3D" id="3.30.160.170">
    <property type="entry name" value="FlaG-like"/>
    <property type="match status" value="1"/>
</dbReference>
<dbReference type="InterPro" id="IPR005186">
    <property type="entry name" value="FlaG"/>
</dbReference>
<dbReference type="SUPFAM" id="SSF160214">
    <property type="entry name" value="FlaG-like"/>
    <property type="match status" value="1"/>
</dbReference>
<sequence>MDSLPLDSSLAPATASTSQLSPQQVQTLRQEIETRATAVPASTETRAVELSREELEEPIERINNALRPRGLEFDVSDESSRIIARVIDRETGDVIRQIPGEEVLAVARRIEEMQSGLISIEA</sequence>
<dbReference type="EMBL" id="WHVL01000001">
    <property type="protein sequence ID" value="MCB8888506.1"/>
    <property type="molecule type" value="Genomic_DNA"/>
</dbReference>
<evidence type="ECO:0000313" key="3">
    <source>
        <dbReference type="Proteomes" id="UP001319882"/>
    </source>
</evidence>
<reference evidence="2 3" key="1">
    <citation type="journal article" date="2021" name="Sci. Rep.">
        <title>Genome analysis of a halophilic bacterium Halomonas malpeensis YU-PRIM-29(T) reveals its exopolysaccharide and pigment producing capabilities.</title>
        <authorList>
            <person name="Athmika"/>
            <person name="Ghate S.D."/>
            <person name="Arun A.B."/>
            <person name="Rao S.S."/>
            <person name="Kumar S.T.A."/>
            <person name="Kandiyil M.K."/>
            <person name="Saptami K."/>
            <person name="Rekha P.D."/>
        </authorList>
    </citation>
    <scope>NUCLEOTIDE SEQUENCE [LARGE SCALE GENOMIC DNA]</scope>
    <source>
        <strain evidence="3">prim 29</strain>
    </source>
</reference>
<gene>
    <name evidence="2" type="ORF">GEV37_05115</name>
</gene>
<dbReference type="Proteomes" id="UP001319882">
    <property type="component" value="Unassembled WGS sequence"/>
</dbReference>
<organism evidence="2 3">
    <name type="scientific">Vreelandella malpeensis</name>
    <dbReference type="NCBI Taxonomy" id="1172368"/>
    <lineage>
        <taxon>Bacteria</taxon>
        <taxon>Pseudomonadati</taxon>
        <taxon>Pseudomonadota</taxon>
        <taxon>Gammaproteobacteria</taxon>
        <taxon>Oceanospirillales</taxon>
        <taxon>Halomonadaceae</taxon>
        <taxon>Vreelandella</taxon>
    </lineage>
</organism>
<accession>A0ABS8DQD1</accession>
<proteinExistence type="predicted"/>
<dbReference type="RefSeq" id="WP_227389155.1">
    <property type="nucleotide sequence ID" value="NZ_JBHSCJ010000003.1"/>
</dbReference>
<keyword evidence="2" id="KW-0969">Cilium</keyword>
<feature type="compositionally biased region" description="Polar residues" evidence="1">
    <location>
        <begin position="14"/>
        <end position="29"/>
    </location>
</feature>
<evidence type="ECO:0000313" key="2">
    <source>
        <dbReference type="EMBL" id="MCB8888506.1"/>
    </source>
</evidence>
<feature type="region of interest" description="Disordered" evidence="1">
    <location>
        <begin position="1"/>
        <end position="29"/>
    </location>
</feature>
<keyword evidence="3" id="KW-1185">Reference proteome</keyword>
<dbReference type="PANTHER" id="PTHR37166:SF1">
    <property type="entry name" value="PROTEIN FLAG"/>
    <property type="match status" value="1"/>
</dbReference>
<feature type="region of interest" description="Disordered" evidence="1">
    <location>
        <begin position="34"/>
        <end position="53"/>
    </location>
</feature>
<comment type="caution">
    <text evidence="2">The sequence shown here is derived from an EMBL/GenBank/DDBJ whole genome shotgun (WGS) entry which is preliminary data.</text>
</comment>
<evidence type="ECO:0000256" key="1">
    <source>
        <dbReference type="SAM" id="MobiDB-lite"/>
    </source>
</evidence>
<dbReference type="Pfam" id="PF03646">
    <property type="entry name" value="FlaG"/>
    <property type="match status" value="1"/>
</dbReference>
<protein>
    <submittedName>
        <fullName evidence="2">Flagellar protein FlaG</fullName>
    </submittedName>
</protein>
<name>A0ABS8DQD1_9GAMM</name>
<keyword evidence="2" id="KW-0966">Cell projection</keyword>
<keyword evidence="2" id="KW-0282">Flagellum</keyword>